<feature type="domain" description="C-type lectin" evidence="1">
    <location>
        <begin position="398"/>
        <end position="530"/>
    </location>
</feature>
<feature type="domain" description="Reverse transcriptase" evidence="2">
    <location>
        <begin position="54"/>
        <end position="315"/>
    </location>
</feature>
<dbReference type="PANTHER" id="PTHR19446">
    <property type="entry name" value="REVERSE TRANSCRIPTASES"/>
    <property type="match status" value="1"/>
</dbReference>
<proteinExistence type="predicted"/>
<dbReference type="Proteomes" id="UP000225706">
    <property type="component" value="Unassembled WGS sequence"/>
</dbReference>
<gene>
    <name evidence="3" type="primary">Pol</name>
    <name evidence="3" type="ORF">AWC38_SpisGene21317</name>
</gene>
<dbReference type="InterPro" id="IPR016187">
    <property type="entry name" value="CTDL_fold"/>
</dbReference>
<dbReference type="SUPFAM" id="SSF56672">
    <property type="entry name" value="DNA/RNA polymerases"/>
    <property type="match status" value="1"/>
</dbReference>
<reference evidence="4" key="1">
    <citation type="journal article" date="2017" name="bioRxiv">
        <title>Comparative analysis of the genomes of Stylophora pistillata and Acropora digitifera provides evidence for extensive differences between species of corals.</title>
        <authorList>
            <person name="Voolstra C.R."/>
            <person name="Li Y."/>
            <person name="Liew Y.J."/>
            <person name="Baumgarten S."/>
            <person name="Zoccola D."/>
            <person name="Flot J.-F."/>
            <person name="Tambutte S."/>
            <person name="Allemand D."/>
            <person name="Aranda M."/>
        </authorList>
    </citation>
    <scope>NUCLEOTIDE SEQUENCE [LARGE SCALE GENOMIC DNA]</scope>
</reference>
<dbReference type="PROSITE" id="PS50878">
    <property type="entry name" value="RT_POL"/>
    <property type="match status" value="1"/>
</dbReference>
<evidence type="ECO:0000259" key="1">
    <source>
        <dbReference type="PROSITE" id="PS50041"/>
    </source>
</evidence>
<dbReference type="Gene3D" id="3.10.100.10">
    <property type="entry name" value="Mannose-Binding Protein A, subunit A"/>
    <property type="match status" value="2"/>
</dbReference>
<dbReference type="SMART" id="SM00034">
    <property type="entry name" value="CLECT"/>
    <property type="match status" value="2"/>
</dbReference>
<organism evidence="3 4">
    <name type="scientific">Stylophora pistillata</name>
    <name type="common">Smooth cauliflower coral</name>
    <dbReference type="NCBI Taxonomy" id="50429"/>
    <lineage>
        <taxon>Eukaryota</taxon>
        <taxon>Metazoa</taxon>
        <taxon>Cnidaria</taxon>
        <taxon>Anthozoa</taxon>
        <taxon>Hexacorallia</taxon>
        <taxon>Scleractinia</taxon>
        <taxon>Astrocoeniina</taxon>
        <taxon>Pocilloporidae</taxon>
        <taxon>Stylophora</taxon>
    </lineage>
</organism>
<dbReference type="OrthoDB" id="5989108at2759"/>
<protein>
    <submittedName>
        <fullName evidence="3">LINE-1 retrotransposable element ORF2 protein</fullName>
    </submittedName>
</protein>
<accession>A0A2B4RDT5</accession>
<dbReference type="CDD" id="cd00037">
    <property type="entry name" value="CLECT"/>
    <property type="match status" value="2"/>
</dbReference>
<keyword evidence="4" id="KW-1185">Reference proteome</keyword>
<feature type="domain" description="C-type lectin" evidence="1">
    <location>
        <begin position="249"/>
        <end position="359"/>
    </location>
</feature>
<dbReference type="InterPro" id="IPR043502">
    <property type="entry name" value="DNA/RNA_pol_sf"/>
</dbReference>
<evidence type="ECO:0000313" key="3">
    <source>
        <dbReference type="EMBL" id="PFX14517.1"/>
    </source>
</evidence>
<dbReference type="InterPro" id="IPR016186">
    <property type="entry name" value="C-type_lectin-like/link_sf"/>
</dbReference>
<dbReference type="SUPFAM" id="SSF56436">
    <property type="entry name" value="C-type lectin-like"/>
    <property type="match status" value="2"/>
</dbReference>
<dbReference type="Pfam" id="PF00078">
    <property type="entry name" value="RVT_1"/>
    <property type="match status" value="1"/>
</dbReference>
<dbReference type="Pfam" id="PF00059">
    <property type="entry name" value="Lectin_C"/>
    <property type="match status" value="2"/>
</dbReference>
<name>A0A2B4RDT5_STYPI</name>
<dbReference type="InterPro" id="IPR001304">
    <property type="entry name" value="C-type_lectin-like"/>
</dbReference>
<comment type="caution">
    <text evidence="3">The sequence shown here is derived from an EMBL/GenBank/DDBJ whole genome shotgun (WGS) entry which is preliminary data.</text>
</comment>
<evidence type="ECO:0000259" key="2">
    <source>
        <dbReference type="PROSITE" id="PS50878"/>
    </source>
</evidence>
<dbReference type="EMBL" id="LSMT01000769">
    <property type="protein sequence ID" value="PFX14517.1"/>
    <property type="molecule type" value="Genomic_DNA"/>
</dbReference>
<dbReference type="InterPro" id="IPR000477">
    <property type="entry name" value="RT_dom"/>
</dbReference>
<sequence length="667" mass="75906">MNNALADQPTEAGVAKAIKRLSRGKAPVADSIPAEIYAAGGPTLIECLTSLFATIWTQEKLPQELKDASIIHLYKRKGSRISCDNHRGISLLSIAGKILAGVMLNRLNAHLEHDVLPESQCGFRAGRVTVDTIFAAHQLQEKFQEHNVGLFTTFVDLTKAFDTICREELWKIMAKFGCPTKFIAMVQHVHDGIYARVQDDRKCSKPFPVTNGVKQGCVLAPTLFCMVFSAMLSDAFRDIDVEGSTCSKYDFHTEKADWEEAKENCAKNSSSLVSMETDKEWHFVWNLIKNEKKTRWVIGLFESANSSNTWYWLSKSKAWVNENSDEKWRWNKGEPNNLNREKCVEMMQNGEYNNIKCQKPYYDDPGYICEKQVNCSTVSSKADIFIEEDHRGDLKNVYNDSSYIFHQLNNVTPFYSWSESRRQCKQAEYDLVSIEIYGEWNFLNQTIQAFETGEYFKGLKRDITSGDWRWISDNSTLNSSREGAWPWAPGEPTNQTLENCVQMYKTYGGFGRYNNMGRDTGSKRAGYICEGSTKCIVEKEDCNSNRKAAAKFDVDRNRTIAWQNKSKLEAASSTRKRLEGAGRKSFDEDIEESLLQCHILDSVEQELNRTKIDPVIVPGGCTEYVQAPDVSWNKPFQAKVTEKYDEWMANGQHAFTAAGNTRAPPRR</sequence>
<evidence type="ECO:0000313" key="4">
    <source>
        <dbReference type="Proteomes" id="UP000225706"/>
    </source>
</evidence>
<dbReference type="PROSITE" id="PS50041">
    <property type="entry name" value="C_TYPE_LECTIN_2"/>
    <property type="match status" value="2"/>
</dbReference>
<dbReference type="CDD" id="cd01650">
    <property type="entry name" value="RT_nLTR_like"/>
    <property type="match status" value="1"/>
</dbReference>
<dbReference type="AlphaFoldDB" id="A0A2B4RDT5"/>